<sequence>MLPQRVHNDLRGASGREGGASGALDSRAKGKGGVERNGQGRGGRAVANNSSCGCRYSWEADSGDVGDARTGIGAKSGTARDLRVGAVLCGRGAGGVRWCGGAGGLGTAACGPGCVRREAGVRSSCSGVWRVCGGCGRIWRRAVRRDRGAVMRVHRARCGRRCGGLRRAWCGDAGADPSALFGDGIGGGSELGVEAWVQRLEGRGVRSSDQNRSKREISDRLGYQKCIGPRIRKEKHRMLNFDNFKGSPPLKWVPPACCAHAKPQSGVINIPQGASAWIPTSAVAEVVGRGFFYPATLVLRPGRAVPPEPRGGTCSSFRAELIQTILASLPDFQGETWGFQDCSPLNLKMTFQPAI</sequence>
<feature type="compositionally biased region" description="Basic and acidic residues" evidence="1">
    <location>
        <begin position="1"/>
        <end position="10"/>
    </location>
</feature>
<feature type="region of interest" description="Disordered" evidence="1">
    <location>
        <begin position="1"/>
        <end position="47"/>
    </location>
</feature>
<keyword evidence="3" id="KW-1185">Reference proteome</keyword>
<proteinExistence type="predicted"/>
<dbReference type="Proteomes" id="UP001215598">
    <property type="component" value="Unassembled WGS sequence"/>
</dbReference>
<evidence type="ECO:0000313" key="3">
    <source>
        <dbReference type="Proteomes" id="UP001215598"/>
    </source>
</evidence>
<comment type="caution">
    <text evidence="2">The sequence shown here is derived from an EMBL/GenBank/DDBJ whole genome shotgun (WGS) entry which is preliminary data.</text>
</comment>
<dbReference type="EMBL" id="JARKIB010000155">
    <property type="protein sequence ID" value="KAJ7731076.1"/>
    <property type="molecule type" value="Genomic_DNA"/>
</dbReference>
<name>A0AAD7MUD4_9AGAR</name>
<dbReference type="AlphaFoldDB" id="A0AAD7MUD4"/>
<accession>A0AAD7MUD4</accession>
<evidence type="ECO:0000313" key="2">
    <source>
        <dbReference type="EMBL" id="KAJ7731076.1"/>
    </source>
</evidence>
<organism evidence="2 3">
    <name type="scientific">Mycena metata</name>
    <dbReference type="NCBI Taxonomy" id="1033252"/>
    <lineage>
        <taxon>Eukaryota</taxon>
        <taxon>Fungi</taxon>
        <taxon>Dikarya</taxon>
        <taxon>Basidiomycota</taxon>
        <taxon>Agaricomycotina</taxon>
        <taxon>Agaricomycetes</taxon>
        <taxon>Agaricomycetidae</taxon>
        <taxon>Agaricales</taxon>
        <taxon>Marasmiineae</taxon>
        <taxon>Mycenaceae</taxon>
        <taxon>Mycena</taxon>
    </lineage>
</organism>
<protein>
    <submittedName>
        <fullName evidence="2">Uncharacterized protein</fullName>
    </submittedName>
</protein>
<gene>
    <name evidence="2" type="ORF">B0H16DRAFT_1469321</name>
</gene>
<reference evidence="2" key="1">
    <citation type="submission" date="2023-03" db="EMBL/GenBank/DDBJ databases">
        <title>Massive genome expansion in bonnet fungi (Mycena s.s.) driven by repeated elements and novel gene families across ecological guilds.</title>
        <authorList>
            <consortium name="Lawrence Berkeley National Laboratory"/>
            <person name="Harder C.B."/>
            <person name="Miyauchi S."/>
            <person name="Viragh M."/>
            <person name="Kuo A."/>
            <person name="Thoen E."/>
            <person name="Andreopoulos B."/>
            <person name="Lu D."/>
            <person name="Skrede I."/>
            <person name="Drula E."/>
            <person name="Henrissat B."/>
            <person name="Morin E."/>
            <person name="Kohler A."/>
            <person name="Barry K."/>
            <person name="LaButti K."/>
            <person name="Morin E."/>
            <person name="Salamov A."/>
            <person name="Lipzen A."/>
            <person name="Mereny Z."/>
            <person name="Hegedus B."/>
            <person name="Baldrian P."/>
            <person name="Stursova M."/>
            <person name="Weitz H."/>
            <person name="Taylor A."/>
            <person name="Grigoriev I.V."/>
            <person name="Nagy L.G."/>
            <person name="Martin F."/>
            <person name="Kauserud H."/>
        </authorList>
    </citation>
    <scope>NUCLEOTIDE SEQUENCE</scope>
    <source>
        <strain evidence="2">CBHHK182m</strain>
    </source>
</reference>
<evidence type="ECO:0000256" key="1">
    <source>
        <dbReference type="SAM" id="MobiDB-lite"/>
    </source>
</evidence>